<proteinExistence type="predicted"/>
<comment type="caution">
    <text evidence="2">The sequence shown here is derived from an EMBL/GenBank/DDBJ whole genome shotgun (WGS) entry which is preliminary data.</text>
</comment>
<dbReference type="CDD" id="cd14744">
    <property type="entry name" value="PAAR_CT_2"/>
    <property type="match status" value="1"/>
</dbReference>
<dbReference type="EMBL" id="JBDGHN010000005">
    <property type="protein sequence ID" value="MEN2751940.1"/>
    <property type="molecule type" value="Genomic_DNA"/>
</dbReference>
<evidence type="ECO:0000313" key="2">
    <source>
        <dbReference type="EMBL" id="MEN2751940.1"/>
    </source>
</evidence>
<keyword evidence="3" id="KW-1185">Reference proteome</keyword>
<sequence length="194" mass="20671">MAAYITVGAKTSHGGTVISGSPHTTHNGIPVARKGDKVICKKCKKVTTIVSGDPSFIVDGAPIARGGDVTSCGAKLIAIQQSFAESDFDVGSIAQAAPLQFAKSEPEALFENSFASTKGLKNSNEPKKPTGYNADGTKQTQKQINDAWIAYYDHKNKAKAETLTKQKKEDRSIVDKTLDFFGFGDDAQADNTIN</sequence>
<gene>
    <name evidence="2" type="ORF">AAIR29_09885</name>
</gene>
<reference evidence="2 3" key="1">
    <citation type="submission" date="2024-05" db="EMBL/GenBank/DDBJ databases">
        <authorList>
            <person name="Kim H.-Y."/>
            <person name="Kim E."/>
            <person name="Cai Y."/>
            <person name="Yang S.-M."/>
            <person name="Lee W."/>
        </authorList>
    </citation>
    <scope>NUCLEOTIDE SEQUENCE [LARGE SCALE GENOMIC DNA]</scope>
    <source>
        <strain evidence="2 3">FBL11</strain>
    </source>
</reference>
<evidence type="ECO:0000313" key="3">
    <source>
        <dbReference type="Proteomes" id="UP001461960"/>
    </source>
</evidence>
<evidence type="ECO:0000256" key="1">
    <source>
        <dbReference type="SAM" id="MobiDB-lite"/>
    </source>
</evidence>
<protein>
    <submittedName>
        <fullName evidence="2">PAAR domain-containing protein</fullName>
    </submittedName>
</protein>
<dbReference type="Gene3D" id="2.60.200.60">
    <property type="match status" value="1"/>
</dbReference>
<dbReference type="Proteomes" id="UP001461960">
    <property type="component" value="Unassembled WGS sequence"/>
</dbReference>
<dbReference type="Pfam" id="PF05488">
    <property type="entry name" value="PAAR_motif"/>
    <property type="match status" value="1"/>
</dbReference>
<accession>A0ABU9X952</accession>
<dbReference type="InterPro" id="IPR008727">
    <property type="entry name" value="PAAR_motif"/>
</dbReference>
<name>A0ABU9X952_9GAMM</name>
<feature type="region of interest" description="Disordered" evidence="1">
    <location>
        <begin position="117"/>
        <end position="138"/>
    </location>
</feature>
<organism evidence="2 3">
    <name type="scientific">Psychrobacter saeujeotis</name>
    <dbReference type="NCBI Taxonomy" id="3143436"/>
    <lineage>
        <taxon>Bacteria</taxon>
        <taxon>Pseudomonadati</taxon>
        <taxon>Pseudomonadota</taxon>
        <taxon>Gammaproteobacteria</taxon>
        <taxon>Moraxellales</taxon>
        <taxon>Moraxellaceae</taxon>
        <taxon>Psychrobacter</taxon>
    </lineage>
</organism>
<dbReference type="RefSeq" id="WP_299218485.1">
    <property type="nucleotide sequence ID" value="NZ_JBDGHN010000005.1"/>
</dbReference>